<dbReference type="Gene3D" id="3.60.110.10">
    <property type="entry name" value="Carbon-nitrogen hydrolase"/>
    <property type="match status" value="1"/>
</dbReference>
<dbReference type="EMBL" id="JQGC01000003">
    <property type="protein sequence ID" value="KFL32334.1"/>
    <property type="molecule type" value="Genomic_DNA"/>
</dbReference>
<dbReference type="Pfam" id="PF00795">
    <property type="entry name" value="CN_hydrolase"/>
    <property type="match status" value="1"/>
</dbReference>
<dbReference type="InterPro" id="IPR003010">
    <property type="entry name" value="C-N_Hydrolase"/>
</dbReference>
<dbReference type="SUPFAM" id="SSF56317">
    <property type="entry name" value="Carbon-nitrogen hydrolase"/>
    <property type="match status" value="1"/>
</dbReference>
<dbReference type="InterPro" id="IPR036526">
    <property type="entry name" value="C-N_Hydrolase_sf"/>
</dbReference>
<reference evidence="3 4" key="1">
    <citation type="submission" date="2014-08" db="EMBL/GenBank/DDBJ databases">
        <authorList>
            <person name="Hassan Y.I."/>
            <person name="Lepp D."/>
            <person name="Zhou T."/>
        </authorList>
    </citation>
    <scope>NUCLEOTIDE SEQUENCE [LARGE SCALE GENOMIC DNA]</scope>
    <source>
        <strain evidence="3 4">IFO13584</strain>
    </source>
</reference>
<keyword evidence="4" id="KW-1185">Reference proteome</keyword>
<dbReference type="AlphaFoldDB" id="A0A087M631"/>
<organism evidence="3 4">
    <name type="scientific">Devosia riboflavina</name>
    <dbReference type="NCBI Taxonomy" id="46914"/>
    <lineage>
        <taxon>Bacteria</taxon>
        <taxon>Pseudomonadati</taxon>
        <taxon>Pseudomonadota</taxon>
        <taxon>Alphaproteobacteria</taxon>
        <taxon>Hyphomicrobiales</taxon>
        <taxon>Devosiaceae</taxon>
        <taxon>Devosia</taxon>
    </lineage>
</organism>
<dbReference type="Proteomes" id="UP000028981">
    <property type="component" value="Unassembled WGS sequence"/>
</dbReference>
<dbReference type="PANTHER" id="PTHR43674:SF16">
    <property type="entry name" value="CARBON-NITROGEN FAMILY, PUTATIVE (AFU_ORTHOLOGUE AFUA_5G02350)-RELATED"/>
    <property type="match status" value="1"/>
</dbReference>
<dbReference type="InterPro" id="IPR050345">
    <property type="entry name" value="Aliph_Amidase/BUP"/>
</dbReference>
<proteinExistence type="predicted"/>
<protein>
    <submittedName>
        <fullName evidence="3">Hydrolase</fullName>
    </submittedName>
</protein>
<gene>
    <name evidence="3" type="ORF">JP75_05155</name>
</gene>
<accession>A0A087M631</accession>
<evidence type="ECO:0000259" key="2">
    <source>
        <dbReference type="PROSITE" id="PS50263"/>
    </source>
</evidence>
<comment type="caution">
    <text evidence="3">The sequence shown here is derived from an EMBL/GenBank/DDBJ whole genome shotgun (WGS) entry which is preliminary data.</text>
</comment>
<dbReference type="STRING" id="46914.JP75_05155"/>
<dbReference type="PROSITE" id="PS50263">
    <property type="entry name" value="CN_HYDROLASE"/>
    <property type="match status" value="1"/>
</dbReference>
<dbReference type="RefSeq" id="WP_035079993.1">
    <property type="nucleotide sequence ID" value="NZ_JQGC01000003.1"/>
</dbReference>
<evidence type="ECO:0000256" key="1">
    <source>
        <dbReference type="ARBA" id="ARBA00022801"/>
    </source>
</evidence>
<dbReference type="OrthoDB" id="9811121at2"/>
<dbReference type="CDD" id="cd07197">
    <property type="entry name" value="nitrilase"/>
    <property type="match status" value="1"/>
</dbReference>
<keyword evidence="1 3" id="KW-0378">Hydrolase</keyword>
<sequence length="278" mass="30284">MKIAAAQTRVESDIPSSGAAIRAVLSAAAAEGVRLVTFCEGALPGYAKSQIERPDTWEGFDWSAQEAELRGIAAHCVTLGIAAVVGGAHRLSPGTRPHNCLYVFSASGELVTRYDKRFLSNTEITDWYTPGVDPITFEMDRYRFGLAICIESQFPEVFSAYEALGVDAILFGSYGIPEYFQIALRAHAGLNCLWIVAATPAQRAPDGPAGIIGPDGKVIAHCPATAEAGFVVATLDRNKPDYDIALNKARPWRAKARLGDIYRERMVDDARSRERTRY</sequence>
<feature type="domain" description="CN hydrolase" evidence="2">
    <location>
        <begin position="1"/>
        <end position="237"/>
    </location>
</feature>
<dbReference type="GO" id="GO:0016811">
    <property type="term" value="F:hydrolase activity, acting on carbon-nitrogen (but not peptide) bonds, in linear amides"/>
    <property type="evidence" value="ECO:0007669"/>
    <property type="project" value="TreeGrafter"/>
</dbReference>
<evidence type="ECO:0000313" key="4">
    <source>
        <dbReference type="Proteomes" id="UP000028981"/>
    </source>
</evidence>
<name>A0A087M631_9HYPH</name>
<evidence type="ECO:0000313" key="3">
    <source>
        <dbReference type="EMBL" id="KFL32334.1"/>
    </source>
</evidence>
<dbReference type="PANTHER" id="PTHR43674">
    <property type="entry name" value="NITRILASE C965.09-RELATED"/>
    <property type="match status" value="1"/>
</dbReference>